<keyword evidence="2" id="KW-1185">Reference proteome</keyword>
<organism evidence="1 2">
    <name type="scientific">Septoria linicola</name>
    <dbReference type="NCBI Taxonomy" id="215465"/>
    <lineage>
        <taxon>Eukaryota</taxon>
        <taxon>Fungi</taxon>
        <taxon>Dikarya</taxon>
        <taxon>Ascomycota</taxon>
        <taxon>Pezizomycotina</taxon>
        <taxon>Dothideomycetes</taxon>
        <taxon>Dothideomycetidae</taxon>
        <taxon>Mycosphaerellales</taxon>
        <taxon>Mycosphaerellaceae</taxon>
        <taxon>Septoria</taxon>
    </lineage>
</organism>
<name>A0A9Q9EQY9_9PEZI</name>
<dbReference type="EMBL" id="CP099430">
    <property type="protein sequence ID" value="USW59610.1"/>
    <property type="molecule type" value="Genomic_DNA"/>
</dbReference>
<proteinExistence type="predicted"/>
<gene>
    <name evidence="1" type="ORF">Slin15195_G129290</name>
</gene>
<dbReference type="AlphaFoldDB" id="A0A9Q9EQY9"/>
<dbReference type="Proteomes" id="UP001056384">
    <property type="component" value="Chromosome 13"/>
</dbReference>
<accession>A0A9Q9EQY9</accession>
<sequence>MREAYWHRPATEQQFLTIFFTLPPKSAQVCDARLQVPPSILCEGGQDAEAVRSNTCYAQYFQQVTQTDLALSEPATLKGNHPAQRHKSRSGSKFLEEKVDPLKHLCQLGNGSLCANLRKLVVAGAPDMKIQASQSTASNPEISKADSEITIKDLLRAM</sequence>
<protein>
    <submittedName>
        <fullName evidence="1">Uncharacterized protein</fullName>
    </submittedName>
</protein>
<evidence type="ECO:0000313" key="2">
    <source>
        <dbReference type="Proteomes" id="UP001056384"/>
    </source>
</evidence>
<reference evidence="1" key="1">
    <citation type="submission" date="2022-06" db="EMBL/GenBank/DDBJ databases">
        <title>Complete genome sequences of two strains of the flax pathogen Septoria linicola.</title>
        <authorList>
            <person name="Lapalu N."/>
            <person name="Simon A."/>
            <person name="Demenou B."/>
            <person name="Paumier D."/>
            <person name="Guillot M.-P."/>
            <person name="Gout L."/>
            <person name="Valade R."/>
        </authorList>
    </citation>
    <scope>NUCLEOTIDE SEQUENCE</scope>
    <source>
        <strain evidence="1">SE15195</strain>
    </source>
</reference>
<evidence type="ECO:0000313" key="1">
    <source>
        <dbReference type="EMBL" id="USW59610.1"/>
    </source>
</evidence>